<evidence type="ECO:0000256" key="3">
    <source>
        <dbReference type="HAMAP-Rule" id="MF_00376"/>
    </source>
</evidence>
<evidence type="ECO:0000256" key="4">
    <source>
        <dbReference type="NCBIfam" id="TIGR00152"/>
    </source>
</evidence>
<evidence type="ECO:0000313" key="6">
    <source>
        <dbReference type="Proteomes" id="UP001377804"/>
    </source>
</evidence>
<dbReference type="InterPro" id="IPR001977">
    <property type="entry name" value="Depp_CoAkinase"/>
</dbReference>
<keyword evidence="6" id="KW-1185">Reference proteome</keyword>
<reference evidence="5 6" key="1">
    <citation type="submission" date="2023-10" db="EMBL/GenBank/DDBJ databases">
        <title>Holzapfeliella saturejae sp. nov. isolated from Satureja montana flowers.</title>
        <authorList>
            <person name="Alcantara C."/>
            <person name="Zuniga M."/>
            <person name="Landete J.M."/>
            <person name="Monedero V."/>
        </authorList>
    </citation>
    <scope>NUCLEOTIDE SEQUENCE [LARGE SCALE GENOMIC DNA]</scope>
    <source>
        <strain evidence="5 6">He02</strain>
    </source>
</reference>
<comment type="subcellular location">
    <subcellularLocation>
        <location evidence="3">Cytoplasm</location>
    </subcellularLocation>
</comment>
<keyword evidence="3" id="KW-0963">Cytoplasm</keyword>
<dbReference type="Pfam" id="PF01121">
    <property type="entry name" value="CoaE"/>
    <property type="match status" value="1"/>
</dbReference>
<dbReference type="HAMAP" id="MF_00376">
    <property type="entry name" value="Dephospho_CoA_kinase"/>
    <property type="match status" value="1"/>
</dbReference>
<accession>A0ABU8SGX1</accession>
<keyword evidence="3 5" id="KW-0808">Transferase</keyword>
<dbReference type="Proteomes" id="UP001377804">
    <property type="component" value="Unassembled WGS sequence"/>
</dbReference>
<dbReference type="InterPro" id="IPR027417">
    <property type="entry name" value="P-loop_NTPase"/>
</dbReference>
<dbReference type="PROSITE" id="PS51219">
    <property type="entry name" value="DPCK"/>
    <property type="match status" value="1"/>
</dbReference>
<feature type="binding site" evidence="3">
    <location>
        <begin position="12"/>
        <end position="17"/>
    </location>
    <ligand>
        <name>ATP</name>
        <dbReference type="ChEBI" id="CHEBI:30616"/>
    </ligand>
</feature>
<dbReference type="PANTHER" id="PTHR10695">
    <property type="entry name" value="DEPHOSPHO-COA KINASE-RELATED"/>
    <property type="match status" value="1"/>
</dbReference>
<keyword evidence="3 5" id="KW-0418">Kinase</keyword>
<evidence type="ECO:0000256" key="2">
    <source>
        <dbReference type="ARBA" id="ARBA00022840"/>
    </source>
</evidence>
<keyword evidence="2 3" id="KW-0067">ATP-binding</keyword>
<dbReference type="PANTHER" id="PTHR10695:SF46">
    <property type="entry name" value="BIFUNCTIONAL COENZYME A SYNTHASE-RELATED"/>
    <property type="match status" value="1"/>
</dbReference>
<keyword evidence="3" id="KW-0173">Coenzyme A biosynthesis</keyword>
<comment type="catalytic activity">
    <reaction evidence="3">
        <text>3'-dephospho-CoA + ATP = ADP + CoA + H(+)</text>
        <dbReference type="Rhea" id="RHEA:18245"/>
        <dbReference type="ChEBI" id="CHEBI:15378"/>
        <dbReference type="ChEBI" id="CHEBI:30616"/>
        <dbReference type="ChEBI" id="CHEBI:57287"/>
        <dbReference type="ChEBI" id="CHEBI:57328"/>
        <dbReference type="ChEBI" id="CHEBI:456216"/>
        <dbReference type="EC" id="2.7.1.24"/>
    </reaction>
</comment>
<gene>
    <name evidence="3 5" type="primary">coaE</name>
    <name evidence="5" type="ORF">R4Y45_05285</name>
</gene>
<dbReference type="SUPFAM" id="SSF52540">
    <property type="entry name" value="P-loop containing nucleoside triphosphate hydrolases"/>
    <property type="match status" value="1"/>
</dbReference>
<protein>
    <recommendedName>
        <fullName evidence="3 4">Dephospho-CoA kinase</fullName>
        <ecNumber evidence="3 4">2.7.1.24</ecNumber>
    </recommendedName>
    <alternativeName>
        <fullName evidence="3">Dephosphocoenzyme A kinase</fullName>
    </alternativeName>
</protein>
<comment type="caution">
    <text evidence="5">The sequence shown here is derived from an EMBL/GenBank/DDBJ whole genome shotgun (WGS) entry which is preliminary data.</text>
</comment>
<organism evidence="5 6">
    <name type="scientific">Holzapfeliella saturejae</name>
    <dbReference type="NCBI Taxonomy" id="3082953"/>
    <lineage>
        <taxon>Bacteria</taxon>
        <taxon>Bacillati</taxon>
        <taxon>Bacillota</taxon>
        <taxon>Bacilli</taxon>
        <taxon>Lactobacillales</taxon>
        <taxon>Lactobacillaceae</taxon>
        <taxon>Holzapfeliella</taxon>
    </lineage>
</organism>
<name>A0ABU8SGX1_9LACO</name>
<comment type="similarity">
    <text evidence="3">Belongs to the CoaE family.</text>
</comment>
<dbReference type="CDD" id="cd02022">
    <property type="entry name" value="DPCK"/>
    <property type="match status" value="1"/>
</dbReference>
<evidence type="ECO:0000256" key="1">
    <source>
        <dbReference type="ARBA" id="ARBA00022741"/>
    </source>
</evidence>
<dbReference type="NCBIfam" id="TIGR00152">
    <property type="entry name" value="dephospho-CoA kinase"/>
    <property type="match status" value="1"/>
</dbReference>
<comment type="function">
    <text evidence="3">Catalyzes the phosphorylation of the 3'-hydroxyl group of dephosphocoenzyme A to form coenzyme A.</text>
</comment>
<proteinExistence type="inferred from homology"/>
<sequence>MTDKIGLTGSIATGKSTVAKIFKSYNIPVVDADEVAKSLIEPHKKGWHNIVDFFGEEVLNSDQTINRKKLGSIVFSDATKLKQLNQINGKLIRQEIMRQVEHFNTPENELVIADIPLLFESDYRTEFDQVMLVYTDEATQLSRLMKRNNMSEKSAQKRIRAQWSIERKRTLSDIIINNSGTKKQTEKQIEKYLSDNYPQIMLPQDKR</sequence>
<dbReference type="GO" id="GO:0004140">
    <property type="term" value="F:dephospho-CoA kinase activity"/>
    <property type="evidence" value="ECO:0007669"/>
    <property type="project" value="UniProtKB-EC"/>
</dbReference>
<dbReference type="EMBL" id="JAWMWG010000001">
    <property type="protein sequence ID" value="MEJ6348640.1"/>
    <property type="molecule type" value="Genomic_DNA"/>
</dbReference>
<keyword evidence="1 3" id="KW-0547">Nucleotide-binding</keyword>
<comment type="pathway">
    <text evidence="3">Cofactor biosynthesis; coenzyme A biosynthesis; CoA from (R)-pantothenate: step 5/5.</text>
</comment>
<dbReference type="Gene3D" id="3.40.50.300">
    <property type="entry name" value="P-loop containing nucleotide triphosphate hydrolases"/>
    <property type="match status" value="1"/>
</dbReference>
<dbReference type="RefSeq" id="WP_339970009.1">
    <property type="nucleotide sequence ID" value="NZ_JAWMWG010000001.1"/>
</dbReference>
<evidence type="ECO:0000313" key="5">
    <source>
        <dbReference type="EMBL" id="MEJ6348640.1"/>
    </source>
</evidence>
<dbReference type="EC" id="2.7.1.24" evidence="3 4"/>